<keyword evidence="9" id="KW-1185">Reference proteome</keyword>
<dbReference type="RefSeq" id="WP_097010356.1">
    <property type="nucleotide sequence ID" value="NZ_LT907975.1"/>
</dbReference>
<comment type="catalytic activity">
    <reaction evidence="5">
        <text>dTDP-beta-L-rhamnose + NADP(+) = dTDP-4-dehydro-beta-L-rhamnose + NADPH + H(+)</text>
        <dbReference type="Rhea" id="RHEA:21796"/>
        <dbReference type="ChEBI" id="CHEBI:15378"/>
        <dbReference type="ChEBI" id="CHEBI:57510"/>
        <dbReference type="ChEBI" id="CHEBI:57783"/>
        <dbReference type="ChEBI" id="CHEBI:58349"/>
        <dbReference type="ChEBI" id="CHEBI:62830"/>
        <dbReference type="EC" id="1.1.1.133"/>
    </reaction>
</comment>
<protein>
    <recommendedName>
        <fullName evidence="4 6">dTDP-4-dehydrorhamnose reductase</fullName>
        <ecNumber evidence="3 6">1.1.1.133</ecNumber>
    </recommendedName>
</protein>
<sequence>MNLRGKTVLIFGGKTGLLGQSLTAALKAAKAKPKPLSSRDCDILDVSAVSSVLDKYDADIVINAAAYTQVDLAEEEQELAFALNATAPALMAAEAAKRGIPFVHFSTDFVFRGDKTEPYSVYDEPSAYSVYGISKAEGEKNLLSLGYDNTLIIRTSWLFGPGKINFVAKILSLCEQRDTLTVVSDQIGSPSYTPDVSIHTLQLMEADATGIYHIANSGITSWFGLASASVSLAAKGCSVNPVSSSAYPTAATRPKYSALDLSRFIKTTGVTPRHWEEALKEYISDTILDAS</sequence>
<evidence type="ECO:0000259" key="7">
    <source>
        <dbReference type="Pfam" id="PF04321"/>
    </source>
</evidence>
<dbReference type="InterPro" id="IPR029903">
    <property type="entry name" value="RmlD-like-bd"/>
</dbReference>
<dbReference type="SUPFAM" id="SSF51735">
    <property type="entry name" value="NAD(P)-binding Rossmann-fold domains"/>
    <property type="match status" value="1"/>
</dbReference>
<accession>A0A2C8F3B8</accession>
<dbReference type="KEGG" id="pprf:DPRO_0162"/>
<dbReference type="GO" id="GO:0008831">
    <property type="term" value="F:dTDP-4-dehydrorhamnose reductase activity"/>
    <property type="evidence" value="ECO:0007669"/>
    <property type="project" value="UniProtKB-EC"/>
</dbReference>
<dbReference type="AlphaFoldDB" id="A0A2C8F3B8"/>
<keyword evidence="6" id="KW-0521">NADP</keyword>
<dbReference type="Proteomes" id="UP000219215">
    <property type="component" value="Chromosome DPRO"/>
</dbReference>
<dbReference type="PANTHER" id="PTHR10491:SF4">
    <property type="entry name" value="METHIONINE ADENOSYLTRANSFERASE 2 SUBUNIT BETA"/>
    <property type="match status" value="1"/>
</dbReference>
<evidence type="ECO:0000256" key="1">
    <source>
        <dbReference type="ARBA" id="ARBA00004781"/>
    </source>
</evidence>
<dbReference type="InterPro" id="IPR036291">
    <property type="entry name" value="NAD(P)-bd_dom_sf"/>
</dbReference>
<feature type="domain" description="RmlD-like substrate binding" evidence="7">
    <location>
        <begin position="8"/>
        <end position="285"/>
    </location>
</feature>
<dbReference type="OrthoDB" id="9803892at2"/>
<dbReference type="GO" id="GO:0019305">
    <property type="term" value="P:dTDP-rhamnose biosynthetic process"/>
    <property type="evidence" value="ECO:0007669"/>
    <property type="project" value="UniProtKB-UniPathway"/>
</dbReference>
<dbReference type="Gene3D" id="3.90.25.10">
    <property type="entry name" value="UDP-galactose 4-epimerase, domain 1"/>
    <property type="match status" value="1"/>
</dbReference>
<gene>
    <name evidence="8" type="ORF">DPRO_0162</name>
</gene>
<dbReference type="EC" id="1.1.1.133" evidence="3 6"/>
<evidence type="ECO:0000313" key="9">
    <source>
        <dbReference type="Proteomes" id="UP000219215"/>
    </source>
</evidence>
<dbReference type="UniPathway" id="UPA00124"/>
<dbReference type="PANTHER" id="PTHR10491">
    <property type="entry name" value="DTDP-4-DEHYDRORHAMNOSE REDUCTASE"/>
    <property type="match status" value="1"/>
</dbReference>
<dbReference type="NCBIfam" id="TIGR01214">
    <property type="entry name" value="rmlD"/>
    <property type="match status" value="1"/>
</dbReference>
<dbReference type="EMBL" id="LT907975">
    <property type="protein sequence ID" value="SOB57041.1"/>
    <property type="molecule type" value="Genomic_DNA"/>
</dbReference>
<dbReference type="CDD" id="cd05254">
    <property type="entry name" value="dTDP_HR_like_SDR_e"/>
    <property type="match status" value="1"/>
</dbReference>
<comment type="similarity">
    <text evidence="2 6">Belongs to the dTDP-4-dehydrorhamnose reductase family.</text>
</comment>
<keyword evidence="6 8" id="KW-0560">Oxidoreductase</keyword>
<reference evidence="9" key="1">
    <citation type="submission" date="2017-09" db="EMBL/GenBank/DDBJ databases">
        <authorList>
            <person name="Regsiter A."/>
            <person name="William W."/>
        </authorList>
    </citation>
    <scope>NUCLEOTIDE SEQUENCE [LARGE SCALE GENOMIC DNA]</scope>
    <source>
        <strain evidence="9">500-1</strain>
    </source>
</reference>
<organism evidence="8 9">
    <name type="scientific">Pseudodesulfovibrio profundus</name>
    <dbReference type="NCBI Taxonomy" id="57320"/>
    <lineage>
        <taxon>Bacteria</taxon>
        <taxon>Pseudomonadati</taxon>
        <taxon>Thermodesulfobacteriota</taxon>
        <taxon>Desulfovibrionia</taxon>
        <taxon>Desulfovibrionales</taxon>
        <taxon>Desulfovibrionaceae</taxon>
    </lineage>
</organism>
<dbReference type="InterPro" id="IPR005913">
    <property type="entry name" value="dTDP_dehydrorham_reduct"/>
</dbReference>
<comment type="pathway">
    <text evidence="1 6">Carbohydrate biosynthesis; dTDP-L-rhamnose biosynthesis.</text>
</comment>
<comment type="function">
    <text evidence="6">Catalyzes the reduction of dTDP-6-deoxy-L-lyxo-4-hexulose to yield dTDP-L-rhamnose.</text>
</comment>
<dbReference type="Gene3D" id="3.40.50.720">
    <property type="entry name" value="NAD(P)-binding Rossmann-like Domain"/>
    <property type="match status" value="1"/>
</dbReference>
<evidence type="ECO:0000256" key="2">
    <source>
        <dbReference type="ARBA" id="ARBA00010944"/>
    </source>
</evidence>
<evidence type="ECO:0000256" key="6">
    <source>
        <dbReference type="RuleBase" id="RU364082"/>
    </source>
</evidence>
<name>A0A2C8F3B8_9BACT</name>
<evidence type="ECO:0000256" key="5">
    <source>
        <dbReference type="ARBA" id="ARBA00048200"/>
    </source>
</evidence>
<evidence type="ECO:0000256" key="3">
    <source>
        <dbReference type="ARBA" id="ARBA00012929"/>
    </source>
</evidence>
<evidence type="ECO:0000256" key="4">
    <source>
        <dbReference type="ARBA" id="ARBA00017099"/>
    </source>
</evidence>
<proteinExistence type="inferred from homology"/>
<dbReference type="Pfam" id="PF04321">
    <property type="entry name" value="RmlD_sub_bind"/>
    <property type="match status" value="1"/>
</dbReference>
<evidence type="ECO:0000313" key="8">
    <source>
        <dbReference type="EMBL" id="SOB57041.1"/>
    </source>
</evidence>